<dbReference type="InterPro" id="IPR029063">
    <property type="entry name" value="SAM-dependent_MTases_sf"/>
</dbReference>
<feature type="domain" description="DNA methylase adenine-specific" evidence="1">
    <location>
        <begin position="161"/>
        <end position="364"/>
    </location>
</feature>
<dbReference type="Gene3D" id="3.40.50.150">
    <property type="entry name" value="Vaccinia Virus protein VP39"/>
    <property type="match status" value="1"/>
</dbReference>
<name>A0AAJ1HR92_LIMMU</name>
<dbReference type="PRINTS" id="PR00507">
    <property type="entry name" value="N12N6MTFRASE"/>
</dbReference>
<dbReference type="GO" id="GO:0008170">
    <property type="term" value="F:N-methyltransferase activity"/>
    <property type="evidence" value="ECO:0007669"/>
    <property type="project" value="InterPro"/>
</dbReference>
<organism evidence="2 3">
    <name type="scientific">Limosilactobacillus mucosae</name>
    <name type="common">Lactobacillus mucosae</name>
    <dbReference type="NCBI Taxonomy" id="97478"/>
    <lineage>
        <taxon>Bacteria</taxon>
        <taxon>Bacillati</taxon>
        <taxon>Bacillota</taxon>
        <taxon>Bacilli</taxon>
        <taxon>Lactobacillales</taxon>
        <taxon>Lactobacillaceae</taxon>
        <taxon>Limosilactobacillus</taxon>
    </lineage>
</organism>
<accession>A0AAJ1HR92</accession>
<dbReference type="GO" id="GO:0032259">
    <property type="term" value="P:methylation"/>
    <property type="evidence" value="ECO:0007669"/>
    <property type="project" value="UniProtKB-KW"/>
</dbReference>
<dbReference type="Proteomes" id="UP001220670">
    <property type="component" value="Unassembled WGS sequence"/>
</dbReference>
<evidence type="ECO:0000259" key="1">
    <source>
        <dbReference type="Pfam" id="PF02384"/>
    </source>
</evidence>
<dbReference type="SUPFAM" id="SSF53335">
    <property type="entry name" value="S-adenosyl-L-methionine-dependent methyltransferases"/>
    <property type="match status" value="1"/>
</dbReference>
<comment type="caution">
    <text evidence="2">The sequence shown here is derived from an EMBL/GenBank/DDBJ whole genome shotgun (WGS) entry which is preliminary data.</text>
</comment>
<keyword evidence="2" id="KW-0808">Transferase</keyword>
<keyword evidence="2" id="KW-0489">Methyltransferase</keyword>
<gene>
    <name evidence="2" type="ORF">PO250_01890</name>
</gene>
<dbReference type="EMBL" id="JAQONE010000005">
    <property type="protein sequence ID" value="MDC2829087.1"/>
    <property type="molecule type" value="Genomic_DNA"/>
</dbReference>
<protein>
    <submittedName>
        <fullName evidence="2">N-6 DNA methylase</fullName>
    </submittedName>
</protein>
<proteinExistence type="predicted"/>
<dbReference type="PANTHER" id="PTHR41313">
    <property type="entry name" value="ADENINE-SPECIFIC METHYLTRANSFERASE"/>
    <property type="match status" value="1"/>
</dbReference>
<dbReference type="AlphaFoldDB" id="A0AAJ1HR92"/>
<dbReference type="InterPro" id="IPR003356">
    <property type="entry name" value="DNA_methylase_A-5"/>
</dbReference>
<dbReference type="InterPro" id="IPR052933">
    <property type="entry name" value="DNA_Protect_Modify"/>
</dbReference>
<dbReference type="RefSeq" id="WP_272225747.1">
    <property type="nucleotide sequence ID" value="NZ_JAQONE010000005.1"/>
</dbReference>
<evidence type="ECO:0000313" key="3">
    <source>
        <dbReference type="Proteomes" id="UP001220670"/>
    </source>
</evidence>
<reference evidence="2" key="1">
    <citation type="submission" date="2023-01" db="EMBL/GenBank/DDBJ databases">
        <title>Genome analysis of 13 Lactobacillus isolated from gut of wild boar.</title>
        <authorList>
            <person name="Papp P."/>
            <person name="Libisch B."/>
            <person name="Nagy T."/>
            <person name="Olasz F."/>
        </authorList>
    </citation>
    <scope>NUCLEOTIDE SEQUENCE</scope>
    <source>
        <strain evidence="2">F146</strain>
    </source>
</reference>
<dbReference type="PANTHER" id="PTHR41313:SF1">
    <property type="entry name" value="DNA METHYLASE ADENINE-SPECIFIC DOMAIN-CONTAINING PROTEIN"/>
    <property type="match status" value="1"/>
</dbReference>
<dbReference type="Pfam" id="PF02384">
    <property type="entry name" value="N6_Mtase"/>
    <property type="match status" value="1"/>
</dbReference>
<dbReference type="GO" id="GO:0003677">
    <property type="term" value="F:DNA binding"/>
    <property type="evidence" value="ECO:0007669"/>
    <property type="project" value="InterPro"/>
</dbReference>
<sequence>MRLTKSFYSVKNTSHETSAFDTAKSNDGISVATISTNDLPSSSSVYRDNSAATAVAPSVRQYKDNIPHTHHDHQAAVNFYLPANAGLDYFPQSNAEKVSANLQAIRTLKKLGNAPASYEDQVVLSKYVGWGGLANDFFDTATPSFAKEREELQSLVTEKQYNAMRASSLTAYYTDPGICRAMWEKVIRDGVTKGNILDPSMGTGMFFMTMPKELRTTTSLWGVELDDISGRIAQKLFPKAHIFIKGFQDVDFNMASNSRGAEFDLVITNIPFGSTKIYDAETDTANAIHDYFVLKSLKLLRDYGELAIISSAYLLDKKVKSSLPEICSHAEFLGGVRLPSSSFKKLAGTTVVSDVLFFEKDVNKTIDCGFNQDILAPVQEHEFPAANGNGNLSLSINDFFWKNNGTMSSRVLGSIRVRRFHGTSIDVQYDADNQAMLNDLGYKLKSDSIVKGAEFLTSNWGKQVKAEQEKLSVIGEGASLTLTETAPDTDNDNSAERGLYKTMREMPVFEFSMLNGDVYYKDVKAILKNSSLNAIDLWYDNKEEFKSYGDAPKSTIEAYKQKKAADEIIDVVIAEKPSQIGKHKGLRKHTAFFAMPYKKSELSRIKGMIAIKEAYRKLIKLQTGRDAADAENLNRAIKNLNIVYDRFHSAYGSLNSSVNTRLFRDDNSAILVQSLEDQEIDQNGKTAFVKGIAFDKPMIARTTAKRQASSAHDALLLSLSENRGVDFEYMSAVYGGKSKESIIAELGDEIVIDPEYYLETGELRYVDRDTFLSGDILTKIDLVKEIIDQLSN</sequence>
<evidence type="ECO:0000313" key="2">
    <source>
        <dbReference type="EMBL" id="MDC2829087.1"/>
    </source>
</evidence>